<organism evidence="2 3">
    <name type="scientific">Hibiscus sabdariffa</name>
    <name type="common">roselle</name>
    <dbReference type="NCBI Taxonomy" id="183260"/>
    <lineage>
        <taxon>Eukaryota</taxon>
        <taxon>Viridiplantae</taxon>
        <taxon>Streptophyta</taxon>
        <taxon>Embryophyta</taxon>
        <taxon>Tracheophyta</taxon>
        <taxon>Spermatophyta</taxon>
        <taxon>Magnoliopsida</taxon>
        <taxon>eudicotyledons</taxon>
        <taxon>Gunneridae</taxon>
        <taxon>Pentapetalae</taxon>
        <taxon>rosids</taxon>
        <taxon>malvids</taxon>
        <taxon>Malvales</taxon>
        <taxon>Malvaceae</taxon>
        <taxon>Malvoideae</taxon>
        <taxon>Hibiscus</taxon>
    </lineage>
</organism>
<dbReference type="EMBL" id="JBBPBN010000024">
    <property type="protein sequence ID" value="KAK9009181.1"/>
    <property type="molecule type" value="Genomic_DNA"/>
</dbReference>
<comment type="caution">
    <text evidence="2">The sequence shown here is derived from an EMBL/GenBank/DDBJ whole genome shotgun (WGS) entry which is preliminary data.</text>
</comment>
<feature type="region of interest" description="Disordered" evidence="1">
    <location>
        <begin position="110"/>
        <end position="148"/>
    </location>
</feature>
<gene>
    <name evidence="2" type="ORF">V6N11_035726</name>
</gene>
<keyword evidence="3" id="KW-1185">Reference proteome</keyword>
<evidence type="ECO:0000313" key="3">
    <source>
        <dbReference type="Proteomes" id="UP001396334"/>
    </source>
</evidence>
<evidence type="ECO:0000313" key="2">
    <source>
        <dbReference type="EMBL" id="KAK9009181.1"/>
    </source>
</evidence>
<name>A0ABR2R892_9ROSI</name>
<evidence type="ECO:0000256" key="1">
    <source>
        <dbReference type="SAM" id="MobiDB-lite"/>
    </source>
</evidence>
<sequence>MESRRQSQDSLSYSSLFNLESLMNFKVPQSDDDFDYYGNSSQDESRGGQVGGAMPNHGNGTMSERELSLAKRKWRGTLNSDEEDQDYQGTNITEERYRSMLGEHVQKYKRRFKDTSMSPAPSRMGIPTPKSNMGNSKTRKLGNEQRSGFYDMENTSEWMNDISSQRFANEADLVPKYDVFLFTPSFD</sequence>
<accession>A0ABR2R892</accession>
<feature type="region of interest" description="Disordered" evidence="1">
    <location>
        <begin position="29"/>
        <end position="95"/>
    </location>
</feature>
<reference evidence="2 3" key="1">
    <citation type="journal article" date="2024" name="G3 (Bethesda)">
        <title>Genome assembly of Hibiscus sabdariffa L. provides insights into metabolisms of medicinal natural products.</title>
        <authorList>
            <person name="Kim T."/>
        </authorList>
    </citation>
    <scope>NUCLEOTIDE SEQUENCE [LARGE SCALE GENOMIC DNA]</scope>
    <source>
        <strain evidence="2">TK-2024</strain>
        <tissue evidence="2">Old leaves</tissue>
    </source>
</reference>
<proteinExistence type="predicted"/>
<protein>
    <submittedName>
        <fullName evidence="2">Uncharacterized protein</fullName>
    </submittedName>
</protein>
<dbReference type="Proteomes" id="UP001396334">
    <property type="component" value="Unassembled WGS sequence"/>
</dbReference>